<dbReference type="PANTHER" id="PTHR42759:SF1">
    <property type="entry name" value="MAGNESIUM-CHELATASE SUBUNIT CHLD"/>
    <property type="match status" value="1"/>
</dbReference>
<dbReference type="OMA" id="HAVYDLQ"/>
<evidence type="ECO:0000259" key="5">
    <source>
        <dbReference type="Pfam" id="PF07726"/>
    </source>
</evidence>
<evidence type="ECO:0000256" key="4">
    <source>
        <dbReference type="SAM" id="MobiDB-lite"/>
    </source>
</evidence>
<feature type="domain" description="ChlI/MoxR AAA lid" evidence="6">
    <location>
        <begin position="252"/>
        <end position="316"/>
    </location>
</feature>
<dbReference type="HOGENOM" id="CLU_034716_0_0_11"/>
<organism evidence="7 8">
    <name type="scientific">Modestobacter italicus (strain DSM 44449 / CECT 9708 / BC 501)</name>
    <dbReference type="NCBI Taxonomy" id="2732864"/>
    <lineage>
        <taxon>Bacteria</taxon>
        <taxon>Bacillati</taxon>
        <taxon>Actinomycetota</taxon>
        <taxon>Actinomycetes</taxon>
        <taxon>Geodermatophilales</taxon>
        <taxon>Geodermatophilaceae</taxon>
        <taxon>Modestobacter</taxon>
    </lineage>
</organism>
<feature type="region of interest" description="Disordered" evidence="4">
    <location>
        <begin position="324"/>
        <end position="428"/>
    </location>
</feature>
<evidence type="ECO:0000256" key="3">
    <source>
        <dbReference type="ARBA" id="ARBA00061607"/>
    </source>
</evidence>
<sequence>MPDQPTPPSVDAARLERALFEIKRVIVGQDRLVERMLVGLLARGHVLLEGVPGVAKTLAVGTLAKVVGGEFARLQFTPDLVPADIIGTRIYKAGQDAFDTELGPVFANFVLADEINRAPAKVQSALLEVMAERQVSIGGVTHKLPDPFLVLATQNPIENEGVYPLPEAQRDRFLLKILVDYPSPEEEREIIYRMGSTPPEAQTVLGPDDVRRLQRTASEVFVHHALVDYVVRLVVATRAPREHGMADVAGWVAYGASPRASLGLIAAGRALALIRGRDYVLPQDVLDVTADVLRHRLVLSYDALADGVPADHIVRRVVESVPLPQVTPRQRSGGFGPGSPGGPVVPGFGGGPFGAPTGQPQGQPGSYGPQPGQPPFGQQPFGQQGRPPFGQPQGQPNPYGPPAGQPGTGSTAASQPERPDGGSGPHPV</sequence>
<dbReference type="FunFam" id="3.40.50.300:FF:000640">
    <property type="entry name" value="MoxR family ATPase"/>
    <property type="match status" value="1"/>
</dbReference>
<name>I4F032_MODI5</name>
<evidence type="ECO:0000259" key="6">
    <source>
        <dbReference type="Pfam" id="PF17863"/>
    </source>
</evidence>
<dbReference type="PATRIC" id="fig|477641.3.peg.3400"/>
<accession>I4F032</accession>
<dbReference type="Pfam" id="PF07726">
    <property type="entry name" value="AAA_3"/>
    <property type="match status" value="1"/>
</dbReference>
<feature type="compositionally biased region" description="Low complexity" evidence="4">
    <location>
        <begin position="354"/>
        <end position="397"/>
    </location>
</feature>
<dbReference type="SUPFAM" id="SSF52540">
    <property type="entry name" value="P-loop containing nucleoside triphosphate hydrolases"/>
    <property type="match status" value="1"/>
</dbReference>
<dbReference type="Proteomes" id="UP000006461">
    <property type="component" value="Chromosome"/>
</dbReference>
<reference evidence="7 8" key="1">
    <citation type="journal article" date="2012" name="J. Bacteriol.">
        <title>Genome Sequence of Radiation-Resistant Modestobacter marinus Strain BC501, a Representative Actinobacterium That Thrives on Calcareous Stone Surfaces.</title>
        <authorList>
            <person name="Normand P."/>
            <person name="Gury J."/>
            <person name="Pujic P."/>
            <person name="Chouaia B."/>
            <person name="Crotti E."/>
            <person name="Brusetti L."/>
            <person name="Daffonchio D."/>
            <person name="Vacherie B."/>
            <person name="Barbe V."/>
            <person name="Medigue C."/>
            <person name="Calteau A."/>
            <person name="Ghodhbane-Gtari F."/>
            <person name="Essoussi I."/>
            <person name="Nouioui I."/>
            <person name="Abbassi-Ghozzi I."/>
            <person name="Gtari M."/>
        </authorList>
    </citation>
    <scope>NUCLEOTIDE SEQUENCE [LARGE SCALE GENOMIC DNA]</scope>
    <source>
        <strain evidence="8">BC 501</strain>
    </source>
</reference>
<evidence type="ECO:0000313" key="7">
    <source>
        <dbReference type="EMBL" id="CCH88995.1"/>
    </source>
</evidence>
<gene>
    <name evidence="7" type="ordered locus">MODMU_3585</name>
</gene>
<evidence type="ECO:0000256" key="1">
    <source>
        <dbReference type="ARBA" id="ARBA00022741"/>
    </source>
</evidence>
<dbReference type="Gene3D" id="1.10.8.80">
    <property type="entry name" value="Magnesium chelatase subunit I, C-Terminal domain"/>
    <property type="match status" value="1"/>
</dbReference>
<dbReference type="Pfam" id="PF17863">
    <property type="entry name" value="AAA_lid_2"/>
    <property type="match status" value="1"/>
</dbReference>
<dbReference type="EMBL" id="FO203431">
    <property type="protein sequence ID" value="CCH88995.1"/>
    <property type="molecule type" value="Genomic_DNA"/>
</dbReference>
<dbReference type="InterPro" id="IPR050764">
    <property type="entry name" value="CbbQ/NirQ/NorQ/GpvN"/>
</dbReference>
<dbReference type="GO" id="GO:0016887">
    <property type="term" value="F:ATP hydrolysis activity"/>
    <property type="evidence" value="ECO:0007669"/>
    <property type="project" value="InterPro"/>
</dbReference>
<comment type="similarity">
    <text evidence="3">Belongs to the MoxR family.</text>
</comment>
<dbReference type="STRING" id="477641.MODMU_3585"/>
<protein>
    <submittedName>
        <fullName evidence="7">ATPase</fullName>
    </submittedName>
</protein>
<dbReference type="AlphaFoldDB" id="I4F032"/>
<proteinExistence type="inferred from homology"/>
<keyword evidence="2" id="KW-0067">ATP-binding</keyword>
<dbReference type="GO" id="GO:0005524">
    <property type="term" value="F:ATP binding"/>
    <property type="evidence" value="ECO:0007669"/>
    <property type="project" value="UniProtKB-KW"/>
</dbReference>
<evidence type="ECO:0000313" key="8">
    <source>
        <dbReference type="Proteomes" id="UP000006461"/>
    </source>
</evidence>
<dbReference type="eggNOG" id="COG0714">
    <property type="taxonomic scope" value="Bacteria"/>
</dbReference>
<dbReference type="KEGG" id="mmar:MODMU_3585"/>
<keyword evidence="8" id="KW-1185">Reference proteome</keyword>
<dbReference type="Gene3D" id="3.40.50.300">
    <property type="entry name" value="P-loop containing nucleotide triphosphate hydrolases"/>
    <property type="match status" value="1"/>
</dbReference>
<feature type="domain" description="ATPase AAA-3" evidence="5">
    <location>
        <begin position="45"/>
        <end position="175"/>
    </location>
</feature>
<dbReference type="PANTHER" id="PTHR42759">
    <property type="entry name" value="MOXR FAMILY PROTEIN"/>
    <property type="match status" value="1"/>
</dbReference>
<dbReference type="InterPro" id="IPR041628">
    <property type="entry name" value="ChlI/MoxR_AAA_lid"/>
</dbReference>
<dbReference type="InterPro" id="IPR011703">
    <property type="entry name" value="ATPase_AAA-3"/>
</dbReference>
<dbReference type="InterPro" id="IPR027417">
    <property type="entry name" value="P-loop_NTPase"/>
</dbReference>
<evidence type="ECO:0000256" key="2">
    <source>
        <dbReference type="ARBA" id="ARBA00022840"/>
    </source>
</evidence>
<keyword evidence="1" id="KW-0547">Nucleotide-binding</keyword>